<dbReference type="PANTHER" id="PTHR43433">
    <property type="entry name" value="HYDROLASE, ALPHA/BETA FOLD FAMILY PROTEIN"/>
    <property type="match status" value="1"/>
</dbReference>
<comment type="caution">
    <text evidence="2">The sequence shown here is derived from an EMBL/GenBank/DDBJ whole genome shotgun (WGS) entry which is preliminary data.</text>
</comment>
<accession>A0A7W5A9T0</accession>
<protein>
    <submittedName>
        <fullName evidence="2">Pimeloyl-ACP methyl ester carboxylesterase</fullName>
    </submittedName>
</protein>
<dbReference type="InterPro" id="IPR029058">
    <property type="entry name" value="AB_hydrolase_fold"/>
</dbReference>
<dbReference type="SUPFAM" id="SSF53474">
    <property type="entry name" value="alpha/beta-Hydrolases"/>
    <property type="match status" value="1"/>
</dbReference>
<gene>
    <name evidence="2" type="ORF">FHS12_004961</name>
</gene>
<dbReference type="Pfam" id="PF00561">
    <property type="entry name" value="Abhydrolase_1"/>
    <property type="match status" value="1"/>
</dbReference>
<evidence type="ECO:0000313" key="2">
    <source>
        <dbReference type="EMBL" id="MBB3091984.1"/>
    </source>
</evidence>
<keyword evidence="3" id="KW-1185">Reference proteome</keyword>
<dbReference type="Gene3D" id="3.40.50.1820">
    <property type="entry name" value="alpha/beta hydrolase"/>
    <property type="match status" value="1"/>
</dbReference>
<evidence type="ECO:0000259" key="1">
    <source>
        <dbReference type="Pfam" id="PF00561"/>
    </source>
</evidence>
<dbReference type="GO" id="GO:0004806">
    <property type="term" value="F:triacylglycerol lipase activity"/>
    <property type="evidence" value="ECO:0007669"/>
    <property type="project" value="TreeGrafter"/>
</dbReference>
<proteinExistence type="predicted"/>
<dbReference type="GO" id="GO:0046503">
    <property type="term" value="P:glycerolipid catabolic process"/>
    <property type="evidence" value="ECO:0007669"/>
    <property type="project" value="TreeGrafter"/>
</dbReference>
<dbReference type="AlphaFoldDB" id="A0A7W5A9T0"/>
<dbReference type="PANTHER" id="PTHR43433:SF5">
    <property type="entry name" value="AB HYDROLASE-1 DOMAIN-CONTAINING PROTEIN"/>
    <property type="match status" value="1"/>
</dbReference>
<dbReference type="EMBL" id="JACHXG010000015">
    <property type="protein sequence ID" value="MBB3091984.1"/>
    <property type="molecule type" value="Genomic_DNA"/>
</dbReference>
<feature type="domain" description="AB hydrolase-1" evidence="1">
    <location>
        <begin position="32"/>
        <end position="280"/>
    </location>
</feature>
<dbReference type="Proteomes" id="UP000577707">
    <property type="component" value="Unassembled WGS sequence"/>
</dbReference>
<organism evidence="2 3">
    <name type="scientific">Nocardioides albus</name>
    <dbReference type="NCBI Taxonomy" id="1841"/>
    <lineage>
        <taxon>Bacteria</taxon>
        <taxon>Bacillati</taxon>
        <taxon>Actinomycetota</taxon>
        <taxon>Actinomycetes</taxon>
        <taxon>Propionibacteriales</taxon>
        <taxon>Nocardioidaceae</taxon>
        <taxon>Nocardioides</taxon>
    </lineage>
</organism>
<sequence length="309" mass="33498">MTTPAEPTESRAFLPGGVELAYDTFGSPSADPLLLIMGLGGPMTWWDAQLCEQLAEAGFYVVRYDNRDVGHSSPHPSDERITLARLARAFAGLPTQAPYTLDDLADDAAALLTHLDIDSAHVWGVSMGGMIAQTLAIRHPDRVRSVCSMMSTTGRRSVGFQHPTLLPALVIKKPGLEGYIERQIKGGVQIGSPAFPEPEDDVRRRAIDTWNRGVSSAAVARQMLTVLTQPDRTEDLGRLQVPFSVIHGLNDKMVHVSGGRATAAAVPDAELILFKGMGHDLPRALWPAFIRVVRRTADRATAGYRTVTA</sequence>
<reference evidence="2 3" key="1">
    <citation type="submission" date="2020-08" db="EMBL/GenBank/DDBJ databases">
        <title>Genomic Encyclopedia of Type Strains, Phase III (KMG-III): the genomes of soil and plant-associated and newly described type strains.</title>
        <authorList>
            <person name="Whitman W."/>
        </authorList>
    </citation>
    <scope>NUCLEOTIDE SEQUENCE [LARGE SCALE GENOMIC DNA]</scope>
    <source>
        <strain evidence="2 3">CECT 3302</strain>
    </source>
</reference>
<name>A0A7W5A9T0_9ACTN</name>
<evidence type="ECO:0000313" key="3">
    <source>
        <dbReference type="Proteomes" id="UP000577707"/>
    </source>
</evidence>
<dbReference type="InterPro" id="IPR050471">
    <property type="entry name" value="AB_hydrolase"/>
</dbReference>
<dbReference type="InterPro" id="IPR000073">
    <property type="entry name" value="AB_hydrolase_1"/>
</dbReference>
<dbReference type="RefSeq" id="WP_183551213.1">
    <property type="nucleotide sequence ID" value="NZ_BMQT01000014.1"/>
</dbReference>